<dbReference type="EMBL" id="CP006650">
    <property type="protein sequence ID" value="AGT10338.1"/>
    <property type="molecule type" value="Genomic_DNA"/>
</dbReference>
<dbReference type="Pfam" id="PF03466">
    <property type="entry name" value="LysR_substrate"/>
    <property type="match status" value="1"/>
</dbReference>
<comment type="similarity">
    <text evidence="1">Belongs to the LysR transcriptional regulatory family.</text>
</comment>
<dbReference type="GO" id="GO:0003677">
    <property type="term" value="F:DNA binding"/>
    <property type="evidence" value="ECO:0007669"/>
    <property type="project" value="UniProtKB-KW"/>
</dbReference>
<dbReference type="GO" id="GO:0005829">
    <property type="term" value="C:cytosol"/>
    <property type="evidence" value="ECO:0007669"/>
    <property type="project" value="TreeGrafter"/>
</dbReference>
<dbReference type="InterPro" id="IPR036390">
    <property type="entry name" value="WH_DNA-bd_sf"/>
</dbReference>
<dbReference type="InterPro" id="IPR050950">
    <property type="entry name" value="HTH-type_LysR_regulators"/>
</dbReference>
<dbReference type="Gene3D" id="1.10.10.10">
    <property type="entry name" value="Winged helix-like DNA-binding domain superfamily/Winged helix DNA-binding domain"/>
    <property type="match status" value="1"/>
</dbReference>
<reference evidence="6 7" key="1">
    <citation type="journal article" date="2014" name="BMC Genomics">
        <title>Architecture and functions of a multipartite genome of the methylotrophic bacterium Paracoccus aminophilus JCM 7686, containing primary and secondary chromids.</title>
        <authorList>
            <person name="Dziewit L."/>
            <person name="Czarnecki J."/>
            <person name="Wibberg D."/>
            <person name="Radlinska M."/>
            <person name="Mrozek P."/>
            <person name="Szymczak M."/>
            <person name="Schluter A."/>
            <person name="Puhler A."/>
            <person name="Bartosik D."/>
        </authorList>
    </citation>
    <scope>NUCLEOTIDE SEQUENCE [LARGE SCALE GENOMIC DNA]</scope>
    <source>
        <strain evidence="6">JCM 7686</strain>
    </source>
</reference>
<dbReference type="PROSITE" id="PS50931">
    <property type="entry name" value="HTH_LYSR"/>
    <property type="match status" value="1"/>
</dbReference>
<dbReference type="PATRIC" id="fig|1367847.3.peg.3331"/>
<dbReference type="PANTHER" id="PTHR30419:SF8">
    <property type="entry name" value="NITROGEN ASSIMILATION TRANSCRIPTIONAL ACTIVATOR-RELATED"/>
    <property type="match status" value="1"/>
</dbReference>
<name>S5YFT5_PARAH</name>
<keyword evidence="3" id="KW-0238">DNA-binding</keyword>
<feature type="domain" description="HTH lysR-type" evidence="5">
    <location>
        <begin position="14"/>
        <end position="71"/>
    </location>
</feature>
<organism evidence="6 7">
    <name type="scientific">Paracoccus aminophilus JCM 7686</name>
    <dbReference type="NCBI Taxonomy" id="1367847"/>
    <lineage>
        <taxon>Bacteria</taxon>
        <taxon>Pseudomonadati</taxon>
        <taxon>Pseudomonadota</taxon>
        <taxon>Alphaproteobacteria</taxon>
        <taxon>Rhodobacterales</taxon>
        <taxon>Paracoccaceae</taxon>
        <taxon>Paracoccus</taxon>
    </lineage>
</organism>
<gene>
    <name evidence="6" type="ORF">JCM7686_3303</name>
</gene>
<evidence type="ECO:0000256" key="4">
    <source>
        <dbReference type="ARBA" id="ARBA00023163"/>
    </source>
</evidence>
<evidence type="ECO:0000313" key="6">
    <source>
        <dbReference type="EMBL" id="AGT10338.1"/>
    </source>
</evidence>
<keyword evidence="7" id="KW-1185">Reference proteome</keyword>
<dbReference type="SUPFAM" id="SSF46785">
    <property type="entry name" value="Winged helix' DNA-binding domain"/>
    <property type="match status" value="1"/>
</dbReference>
<evidence type="ECO:0000256" key="1">
    <source>
        <dbReference type="ARBA" id="ARBA00009437"/>
    </source>
</evidence>
<dbReference type="Proteomes" id="UP000015480">
    <property type="component" value="Chromosome"/>
</dbReference>
<dbReference type="Gene3D" id="3.40.190.290">
    <property type="match status" value="1"/>
</dbReference>
<dbReference type="STRING" id="1367847.JCM7686_3303"/>
<sequence length="316" mass="33716">MKRELGEELVSRGIKLKQLSLLLAVEDTGQMSRAAAILNMTQPGASRMMADLESIVAARLTQRHPRGITLTPAGERLAERARHLMRNLDIAAREVRDIDRGHIGSVHLGSVSGPSLDLVLPIVQSLRSSEPDLGINVTVDSSDRLVAELLSGRLDFCIGRVPETVDPALFEVTPIGSEPLALIVREGHPLALTPPKGLADCLGYDWIMQPPGGLLRTTVEQFLLAHGLPMPARVIGTSSLMLTLAFVTRSDAVGTMSTAAAGFFAEAEGVRAPIRLLPVAPDLAVSSYGIITLKDRAPTPAATVMLNQLRAALARS</sequence>
<dbReference type="PANTHER" id="PTHR30419">
    <property type="entry name" value="HTH-TYPE TRANSCRIPTIONAL REGULATOR YBHD"/>
    <property type="match status" value="1"/>
</dbReference>
<dbReference type="InterPro" id="IPR005119">
    <property type="entry name" value="LysR_subst-bd"/>
</dbReference>
<protein>
    <submittedName>
        <fullName evidence="6">Transcriptional regulator, LysR family</fullName>
    </submittedName>
</protein>
<accession>S5YFT5</accession>
<dbReference type="RefSeq" id="WP_020951974.1">
    <property type="nucleotide sequence ID" value="NC_022041.1"/>
</dbReference>
<evidence type="ECO:0000313" key="7">
    <source>
        <dbReference type="Proteomes" id="UP000015480"/>
    </source>
</evidence>
<dbReference type="InterPro" id="IPR000847">
    <property type="entry name" value="LysR_HTH_N"/>
</dbReference>
<evidence type="ECO:0000256" key="2">
    <source>
        <dbReference type="ARBA" id="ARBA00023015"/>
    </source>
</evidence>
<dbReference type="Pfam" id="PF00126">
    <property type="entry name" value="HTH_1"/>
    <property type="match status" value="1"/>
</dbReference>
<keyword evidence="4" id="KW-0804">Transcription</keyword>
<dbReference type="KEGG" id="pami:JCM7686_3303"/>
<dbReference type="OrthoDB" id="9803030at2"/>
<dbReference type="AlphaFoldDB" id="S5YFT5"/>
<dbReference type="HOGENOM" id="CLU_039613_6_0_5"/>
<dbReference type="GO" id="GO:0003700">
    <property type="term" value="F:DNA-binding transcription factor activity"/>
    <property type="evidence" value="ECO:0007669"/>
    <property type="project" value="InterPro"/>
</dbReference>
<dbReference type="InterPro" id="IPR036388">
    <property type="entry name" value="WH-like_DNA-bd_sf"/>
</dbReference>
<evidence type="ECO:0000259" key="5">
    <source>
        <dbReference type="PROSITE" id="PS50931"/>
    </source>
</evidence>
<dbReference type="eggNOG" id="COG0583">
    <property type="taxonomic scope" value="Bacteria"/>
</dbReference>
<keyword evidence="2" id="KW-0805">Transcription regulation</keyword>
<evidence type="ECO:0000256" key="3">
    <source>
        <dbReference type="ARBA" id="ARBA00023125"/>
    </source>
</evidence>
<dbReference type="SUPFAM" id="SSF53850">
    <property type="entry name" value="Periplasmic binding protein-like II"/>
    <property type="match status" value="1"/>
</dbReference>
<proteinExistence type="inferred from homology"/>